<dbReference type="STRING" id="1121266.SAMN02745883_01742"/>
<keyword evidence="5" id="KW-0378">Hydrolase</keyword>
<name>A0A1M6R981_9FIRM</name>
<keyword evidence="4" id="KW-0732">Signal</keyword>
<keyword evidence="9" id="KW-0812">Transmembrane</keyword>
<dbReference type="GO" id="GO:0030435">
    <property type="term" value="P:sporulation resulting in formation of a cellular spore"/>
    <property type="evidence" value="ECO:0007669"/>
    <property type="project" value="UniProtKB-KW"/>
</dbReference>
<comment type="similarity">
    <text evidence="1">Belongs to the SleB family.</text>
</comment>
<dbReference type="Gene3D" id="6.20.240.60">
    <property type="match status" value="1"/>
</dbReference>
<dbReference type="PANTHER" id="PTHR41533:SF1">
    <property type="entry name" value="L,D-TRANSPEPTIDASE YCBB-RELATED"/>
    <property type="match status" value="1"/>
</dbReference>
<feature type="transmembrane region" description="Helical" evidence="9">
    <location>
        <begin position="6"/>
        <end position="23"/>
    </location>
</feature>
<dbReference type="InterPro" id="IPR036366">
    <property type="entry name" value="PGBDSf"/>
</dbReference>
<evidence type="ECO:0000256" key="4">
    <source>
        <dbReference type="ARBA" id="ARBA00022729"/>
    </source>
</evidence>
<dbReference type="Gene3D" id="1.10.10.2520">
    <property type="entry name" value="Cell wall hydrolase SleB, domain 1"/>
    <property type="match status" value="1"/>
</dbReference>
<keyword evidence="6" id="KW-0749">Sporulation</keyword>
<proteinExistence type="inferred from homology"/>
<dbReference type="GO" id="GO:0016787">
    <property type="term" value="F:hydrolase activity"/>
    <property type="evidence" value="ECO:0007669"/>
    <property type="project" value="UniProtKB-KW"/>
</dbReference>
<dbReference type="NCBIfam" id="TIGR02869">
    <property type="entry name" value="spore_SleB"/>
    <property type="match status" value="1"/>
</dbReference>
<keyword evidence="9" id="KW-0472">Membrane</keyword>
<evidence type="ECO:0000256" key="6">
    <source>
        <dbReference type="ARBA" id="ARBA00022969"/>
    </source>
</evidence>
<dbReference type="EMBL" id="FRAJ01000013">
    <property type="protein sequence ID" value="SHK29039.1"/>
    <property type="molecule type" value="Genomic_DNA"/>
</dbReference>
<keyword evidence="9" id="KW-1133">Transmembrane helix</keyword>
<feature type="domain" description="Peptidoglycan binding-like" evidence="10">
    <location>
        <begin position="36"/>
        <end position="92"/>
    </location>
</feature>
<accession>A0A1M6R981</accession>
<dbReference type="InterPro" id="IPR036365">
    <property type="entry name" value="PGBD-like_sf"/>
</dbReference>
<keyword evidence="3" id="KW-0309">Germination</keyword>
<dbReference type="RefSeq" id="WP_072967638.1">
    <property type="nucleotide sequence ID" value="NZ_FRAJ01000013.1"/>
</dbReference>
<dbReference type="InterPro" id="IPR052905">
    <property type="entry name" value="LD-transpeptidase_YkuD-like"/>
</dbReference>
<evidence type="ECO:0000259" key="11">
    <source>
        <dbReference type="Pfam" id="PF07486"/>
    </source>
</evidence>
<evidence type="ECO:0000256" key="2">
    <source>
        <dbReference type="ARBA" id="ARBA00018364"/>
    </source>
</evidence>
<evidence type="ECO:0000259" key="10">
    <source>
        <dbReference type="Pfam" id="PF01471"/>
    </source>
</evidence>
<dbReference type="Pfam" id="PF07486">
    <property type="entry name" value="Hydrolase_2"/>
    <property type="match status" value="1"/>
</dbReference>
<evidence type="ECO:0000256" key="7">
    <source>
        <dbReference type="ARBA" id="ARBA00023316"/>
    </source>
</evidence>
<evidence type="ECO:0000313" key="12">
    <source>
        <dbReference type="EMBL" id="SHK29039.1"/>
    </source>
</evidence>
<feature type="domain" description="Peptidoglycan binding-like" evidence="10">
    <location>
        <begin position="105"/>
        <end position="158"/>
    </location>
</feature>
<evidence type="ECO:0000256" key="5">
    <source>
        <dbReference type="ARBA" id="ARBA00022801"/>
    </source>
</evidence>
<dbReference type="InterPro" id="IPR002477">
    <property type="entry name" value="Peptidoglycan-bd-like"/>
</dbReference>
<dbReference type="InterPro" id="IPR011105">
    <property type="entry name" value="Cell_wall_hydrolase_SleB"/>
</dbReference>
<protein>
    <recommendedName>
        <fullName evidence="2 8">Spore cortex-lytic enzyme</fullName>
    </recommendedName>
</protein>
<dbReference type="Gene3D" id="1.10.101.10">
    <property type="entry name" value="PGBD-like superfamily/PGBD"/>
    <property type="match status" value="2"/>
</dbReference>
<dbReference type="AlphaFoldDB" id="A0A1M6R981"/>
<keyword evidence="7" id="KW-0961">Cell wall biogenesis/degradation</keyword>
<dbReference type="Pfam" id="PF01471">
    <property type="entry name" value="PG_binding_1"/>
    <property type="match status" value="2"/>
</dbReference>
<evidence type="ECO:0000256" key="9">
    <source>
        <dbReference type="SAM" id="Phobius"/>
    </source>
</evidence>
<dbReference type="InterPro" id="IPR042047">
    <property type="entry name" value="SleB_dom1"/>
</dbReference>
<dbReference type="InterPro" id="IPR014224">
    <property type="entry name" value="Spore_cortex_SleB"/>
</dbReference>
<dbReference type="GO" id="GO:0009847">
    <property type="term" value="P:spore germination"/>
    <property type="evidence" value="ECO:0007669"/>
    <property type="project" value="UniProtKB-UniRule"/>
</dbReference>
<dbReference type="GO" id="GO:0071555">
    <property type="term" value="P:cell wall organization"/>
    <property type="evidence" value="ECO:0007669"/>
    <property type="project" value="UniProtKB-KW"/>
</dbReference>
<sequence>MKKQFNVILCIFTIFLIVGIFYIDLSYARTLYWGVRGEDVKEVQRKLKYWGYYYGEVDGIYGPQTFNAVKKFQRKNKLKVDGIVGSQTKKAMGISDKKLPNYSREVEIAQKKLKQWGYYKGPIDGIYGPKTYIAVVNFQRKNGLKVDGYIGPQTRKALGITIKAVSRGYLASSRGITKEDEIRLLAMAINGESRGEPYVGQVAVGAVILNRVKHPSFPNSIAGVIYQPLAFESVDTGQIYAPITESSYRAARDALNGWDPTGGALYFFNPAKAKSKWVWTLKPIIKIGKHVFAKK</sequence>
<evidence type="ECO:0000256" key="1">
    <source>
        <dbReference type="ARBA" id="ARBA00007010"/>
    </source>
</evidence>
<keyword evidence="13" id="KW-1185">Reference proteome</keyword>
<evidence type="ECO:0000256" key="8">
    <source>
        <dbReference type="NCBIfam" id="TIGR02869"/>
    </source>
</evidence>
<dbReference type="Proteomes" id="UP000184082">
    <property type="component" value="Unassembled WGS sequence"/>
</dbReference>
<feature type="domain" description="Cell wall hydrolase SleB" evidence="11">
    <location>
        <begin position="195"/>
        <end position="293"/>
    </location>
</feature>
<evidence type="ECO:0000313" key="13">
    <source>
        <dbReference type="Proteomes" id="UP000184082"/>
    </source>
</evidence>
<organism evidence="12 13">
    <name type="scientific">Caminicella sporogenes DSM 14501</name>
    <dbReference type="NCBI Taxonomy" id="1121266"/>
    <lineage>
        <taxon>Bacteria</taxon>
        <taxon>Bacillati</taxon>
        <taxon>Bacillota</taxon>
        <taxon>Clostridia</taxon>
        <taxon>Peptostreptococcales</taxon>
        <taxon>Caminicellaceae</taxon>
        <taxon>Caminicella</taxon>
    </lineage>
</organism>
<evidence type="ECO:0000256" key="3">
    <source>
        <dbReference type="ARBA" id="ARBA00022544"/>
    </source>
</evidence>
<gene>
    <name evidence="12" type="ORF">SAMN02745883_01742</name>
</gene>
<reference evidence="12 13" key="1">
    <citation type="submission" date="2016-11" db="EMBL/GenBank/DDBJ databases">
        <authorList>
            <person name="Jaros S."/>
            <person name="Januszkiewicz K."/>
            <person name="Wedrychowicz H."/>
        </authorList>
    </citation>
    <scope>NUCLEOTIDE SEQUENCE [LARGE SCALE GENOMIC DNA]</scope>
    <source>
        <strain evidence="12 13">DSM 14501</strain>
    </source>
</reference>
<dbReference type="SUPFAM" id="SSF47090">
    <property type="entry name" value="PGBD-like"/>
    <property type="match status" value="2"/>
</dbReference>
<dbReference type="PANTHER" id="PTHR41533">
    <property type="entry name" value="L,D-TRANSPEPTIDASE HI_1667-RELATED"/>
    <property type="match status" value="1"/>
</dbReference>